<comment type="caution">
    <text evidence="9">The sequence shown here is derived from an EMBL/GenBank/DDBJ whole genome shotgun (WGS) entry which is preliminary data.</text>
</comment>
<dbReference type="GO" id="GO:0000290">
    <property type="term" value="P:deadenylation-dependent decapping of nuclear-transcribed mRNA"/>
    <property type="evidence" value="ECO:0007669"/>
    <property type="project" value="InterPro"/>
</dbReference>
<keyword evidence="4" id="KW-0963">Cytoplasm</keyword>
<dbReference type="PANTHER" id="PTHR21551:SF0">
    <property type="entry name" value="PROTEIN ASSOCIATED WITH TOPO II RELATED-1, ISOFORM A"/>
    <property type="match status" value="1"/>
</dbReference>
<dbReference type="InterPro" id="IPR019167">
    <property type="entry name" value="PAT1_dom"/>
</dbReference>
<feature type="compositionally biased region" description="Low complexity" evidence="7">
    <location>
        <begin position="413"/>
        <end position="461"/>
    </location>
</feature>
<dbReference type="InterPro" id="IPR039900">
    <property type="entry name" value="Pat1-like"/>
</dbReference>
<dbReference type="GO" id="GO:0003723">
    <property type="term" value="F:RNA binding"/>
    <property type="evidence" value="ECO:0007669"/>
    <property type="project" value="UniProtKB-KW"/>
</dbReference>
<sequence length="976" mass="109940">MRMDEAYKQRLKTDFPAIGGGKSDQFRNDLMNATEDEVDFDLMNDETFGGEIDDVGFDWEGQTEKFAGEFEGAIPNLSNKTRDSGYDTVDKSYQSRAEYLEHNLSQLVVDDEDDIDDPAILNASKSQRIPHKKQQNLDEIFGPASPPGYLDTEHLVSPSSKNIWGSPVKDTNMPSAIHNLQSLFDFATKAATHGTPRQDSPVMSTPDRQPMPVAAQMSGGRGATLEEIEQQMMSQPRSIKKPVTAEELEREMRGEPLDQQVPQMPLHHPRSPYSVPPNMPPPIPGSPAYVGSPAGHGPPKFHHTPQAQRVPPGFSPIQAQHLLEGRRSPLIGATPPLIGSPGVMGQHRGSPQIAGMSGISPITRLTPSPPLGAGLPNLFHSPIQARMMSPYARSAIVGPMGNRLPTQPIGIPQQQLQQRPPTNQSPYNNSPGGQLPPGSSPGGLYHSPGLNHSPAGPRGPYSGPPPGDRGQHPQGERYTPQGERGYHHQGDRFTPGERGYPPKGDRYTPQGDRYTPQGDRYTPQGDRYTPQGDRYTPQGERYHRGRGIQRGYQNNSNRYYNQSYRDNRHDHDYDNRDRNNYEQRNNYDHYNNHRRYYSYQNDQENRPSDEYAGLMTKKEKDWIIKIQLMQLQTDNPYLDDFYYTTYMLKKKMLERQKMQQNGLNNKDDDPKLIIPSLGKLETRAYKPAQFEGSLGRLTTSSVHNPRQIIDVRSHGLAVDDSDGKNTSKELRRSRQLLMEIEKGYDLLLEVDDIEKRVLALPEESRIPLATERIELLHSLHSYLTHENSSEHFLSVMSLRKGRKLVARVLPLLDKDLSEGLVLFLLRNLQALIKRDQKEEGLMVLHDTVTQVLDICDLDSLVKFSKELQMESSNNQSKSVAVAIQNKFGSSVISSLLHRGETLYVKSSPLDLDNQLQSIWCQFVHDFAGILAVVPAESLVHPRYHHTSINDHFDRLLNKKLVAVVEDKVKLFTQPPK</sequence>
<evidence type="ECO:0000256" key="5">
    <source>
        <dbReference type="ARBA" id="ARBA00022884"/>
    </source>
</evidence>
<dbReference type="PANTHER" id="PTHR21551">
    <property type="entry name" value="TOPOISOMERASE II-ASSOCIATED PROTEIN PAT1"/>
    <property type="match status" value="1"/>
</dbReference>
<evidence type="ECO:0000259" key="8">
    <source>
        <dbReference type="Pfam" id="PF09770"/>
    </source>
</evidence>
<feature type="domain" description="mRNA decay factor PAT1" evidence="8">
    <location>
        <begin position="690"/>
        <end position="907"/>
    </location>
</feature>
<keyword evidence="10" id="KW-1185">Reference proteome</keyword>
<dbReference type="Proteomes" id="UP000242188">
    <property type="component" value="Unassembled WGS sequence"/>
</dbReference>
<feature type="compositionally biased region" description="Low complexity" evidence="7">
    <location>
        <begin position="552"/>
        <end position="564"/>
    </location>
</feature>
<dbReference type="Pfam" id="PF09770">
    <property type="entry name" value="PAT1"/>
    <property type="match status" value="1"/>
</dbReference>
<dbReference type="GO" id="GO:0005634">
    <property type="term" value="C:nucleus"/>
    <property type="evidence" value="ECO:0007669"/>
    <property type="project" value="UniProtKB-SubCell"/>
</dbReference>
<comment type="similarity">
    <text evidence="3">Belongs to the PAT1 family.</text>
</comment>
<evidence type="ECO:0000313" key="9">
    <source>
        <dbReference type="EMBL" id="OWF48993.1"/>
    </source>
</evidence>
<proteinExistence type="inferred from homology"/>
<evidence type="ECO:0000256" key="6">
    <source>
        <dbReference type="ARBA" id="ARBA00023242"/>
    </source>
</evidence>
<evidence type="ECO:0000256" key="2">
    <source>
        <dbReference type="ARBA" id="ARBA00004201"/>
    </source>
</evidence>
<evidence type="ECO:0000256" key="7">
    <source>
        <dbReference type="SAM" id="MobiDB-lite"/>
    </source>
</evidence>
<feature type="region of interest" description="Disordered" evidence="7">
    <location>
        <begin position="413"/>
        <end position="592"/>
    </location>
</feature>
<name>A0A210QJR3_MIZYE</name>
<accession>A0A210QJR3</accession>
<keyword evidence="5" id="KW-0694">RNA-binding</keyword>
<comment type="subcellular location">
    <subcellularLocation>
        <location evidence="2">Cytoplasm</location>
        <location evidence="2">P-body</location>
    </subcellularLocation>
    <subcellularLocation>
        <location evidence="1">Nucleus</location>
    </subcellularLocation>
</comment>
<feature type="compositionally biased region" description="Basic and acidic residues" evidence="7">
    <location>
        <begin position="484"/>
        <end position="495"/>
    </location>
</feature>
<evidence type="ECO:0000256" key="1">
    <source>
        <dbReference type="ARBA" id="ARBA00004123"/>
    </source>
</evidence>
<feature type="compositionally biased region" description="Basic and acidic residues" evidence="7">
    <location>
        <begin position="565"/>
        <end position="591"/>
    </location>
</feature>
<dbReference type="AlphaFoldDB" id="A0A210QJR3"/>
<protein>
    <submittedName>
        <fullName evidence="9">Protein PAT1-like 1</fullName>
    </submittedName>
</protein>
<keyword evidence="6" id="KW-0539">Nucleus</keyword>
<organism evidence="9 10">
    <name type="scientific">Mizuhopecten yessoensis</name>
    <name type="common">Japanese scallop</name>
    <name type="synonym">Patinopecten yessoensis</name>
    <dbReference type="NCBI Taxonomy" id="6573"/>
    <lineage>
        <taxon>Eukaryota</taxon>
        <taxon>Metazoa</taxon>
        <taxon>Spiralia</taxon>
        <taxon>Lophotrochozoa</taxon>
        <taxon>Mollusca</taxon>
        <taxon>Bivalvia</taxon>
        <taxon>Autobranchia</taxon>
        <taxon>Pteriomorphia</taxon>
        <taxon>Pectinida</taxon>
        <taxon>Pectinoidea</taxon>
        <taxon>Pectinidae</taxon>
        <taxon>Mizuhopecten</taxon>
    </lineage>
</organism>
<dbReference type="EMBL" id="NEDP02003316">
    <property type="protein sequence ID" value="OWF48993.1"/>
    <property type="molecule type" value="Genomic_DNA"/>
</dbReference>
<evidence type="ECO:0000256" key="3">
    <source>
        <dbReference type="ARBA" id="ARBA00009138"/>
    </source>
</evidence>
<evidence type="ECO:0000313" key="10">
    <source>
        <dbReference type="Proteomes" id="UP000242188"/>
    </source>
</evidence>
<dbReference type="STRING" id="6573.A0A210QJR3"/>
<evidence type="ECO:0000256" key="4">
    <source>
        <dbReference type="ARBA" id="ARBA00022490"/>
    </source>
</evidence>
<dbReference type="GO" id="GO:0033962">
    <property type="term" value="P:P-body assembly"/>
    <property type="evidence" value="ECO:0007669"/>
    <property type="project" value="TreeGrafter"/>
</dbReference>
<dbReference type="GO" id="GO:0000932">
    <property type="term" value="C:P-body"/>
    <property type="evidence" value="ECO:0007669"/>
    <property type="project" value="UniProtKB-SubCell"/>
</dbReference>
<gene>
    <name evidence="9" type="ORF">KP79_PYT06970</name>
</gene>
<reference evidence="9 10" key="1">
    <citation type="journal article" date="2017" name="Nat. Ecol. Evol.">
        <title>Scallop genome provides insights into evolution of bilaterian karyotype and development.</title>
        <authorList>
            <person name="Wang S."/>
            <person name="Zhang J."/>
            <person name="Jiao W."/>
            <person name="Li J."/>
            <person name="Xun X."/>
            <person name="Sun Y."/>
            <person name="Guo X."/>
            <person name="Huan P."/>
            <person name="Dong B."/>
            <person name="Zhang L."/>
            <person name="Hu X."/>
            <person name="Sun X."/>
            <person name="Wang J."/>
            <person name="Zhao C."/>
            <person name="Wang Y."/>
            <person name="Wang D."/>
            <person name="Huang X."/>
            <person name="Wang R."/>
            <person name="Lv J."/>
            <person name="Li Y."/>
            <person name="Zhang Z."/>
            <person name="Liu B."/>
            <person name="Lu W."/>
            <person name="Hui Y."/>
            <person name="Liang J."/>
            <person name="Zhou Z."/>
            <person name="Hou R."/>
            <person name="Li X."/>
            <person name="Liu Y."/>
            <person name="Li H."/>
            <person name="Ning X."/>
            <person name="Lin Y."/>
            <person name="Zhao L."/>
            <person name="Xing Q."/>
            <person name="Dou J."/>
            <person name="Li Y."/>
            <person name="Mao J."/>
            <person name="Guo H."/>
            <person name="Dou H."/>
            <person name="Li T."/>
            <person name="Mu C."/>
            <person name="Jiang W."/>
            <person name="Fu Q."/>
            <person name="Fu X."/>
            <person name="Miao Y."/>
            <person name="Liu J."/>
            <person name="Yu Q."/>
            <person name="Li R."/>
            <person name="Liao H."/>
            <person name="Li X."/>
            <person name="Kong Y."/>
            <person name="Jiang Z."/>
            <person name="Chourrout D."/>
            <person name="Li R."/>
            <person name="Bao Z."/>
        </authorList>
    </citation>
    <scope>NUCLEOTIDE SEQUENCE [LARGE SCALE GENOMIC DNA]</scope>
    <source>
        <strain evidence="9 10">PY_sf001</strain>
    </source>
</reference>
<dbReference type="OrthoDB" id="74835at2759"/>